<feature type="transmembrane region" description="Helical" evidence="1">
    <location>
        <begin position="465"/>
        <end position="488"/>
    </location>
</feature>
<feature type="transmembrane region" description="Helical" evidence="1">
    <location>
        <begin position="139"/>
        <end position="158"/>
    </location>
</feature>
<dbReference type="EMBL" id="MASU01000005">
    <property type="protein sequence ID" value="PXY36323.1"/>
    <property type="molecule type" value="Genomic_DNA"/>
</dbReference>
<feature type="transmembrane region" description="Helical" evidence="1">
    <location>
        <begin position="323"/>
        <end position="344"/>
    </location>
</feature>
<feature type="transmembrane region" description="Helical" evidence="1">
    <location>
        <begin position="356"/>
        <end position="383"/>
    </location>
</feature>
<dbReference type="Pfam" id="PF01970">
    <property type="entry name" value="TctA"/>
    <property type="match status" value="1"/>
</dbReference>
<feature type="transmembrane region" description="Helical" evidence="1">
    <location>
        <begin position="109"/>
        <end position="133"/>
    </location>
</feature>
<keyword evidence="1" id="KW-0472">Membrane</keyword>
<dbReference type="PANTHER" id="PTHR35342">
    <property type="entry name" value="TRICARBOXYLIC TRANSPORT PROTEIN"/>
    <property type="match status" value="1"/>
</dbReference>
<organism evidence="3 4">
    <name type="scientific">Prauserella flavalba</name>
    <dbReference type="NCBI Taxonomy" id="1477506"/>
    <lineage>
        <taxon>Bacteria</taxon>
        <taxon>Bacillati</taxon>
        <taxon>Actinomycetota</taxon>
        <taxon>Actinomycetes</taxon>
        <taxon>Pseudonocardiales</taxon>
        <taxon>Pseudonocardiaceae</taxon>
        <taxon>Prauserella</taxon>
    </lineage>
</organism>
<name>A0A318LP70_9PSEU</name>
<dbReference type="RefSeq" id="WP_110336334.1">
    <property type="nucleotide sequence ID" value="NZ_JBHVKT010000001.1"/>
</dbReference>
<keyword evidence="1" id="KW-1133">Transmembrane helix</keyword>
<feature type="transmembrane region" description="Helical" evidence="1">
    <location>
        <begin position="389"/>
        <end position="408"/>
    </location>
</feature>
<feature type="transmembrane region" description="Helical" evidence="1">
    <location>
        <begin position="170"/>
        <end position="189"/>
    </location>
</feature>
<dbReference type="AlphaFoldDB" id="A0A318LP70"/>
<feature type="transmembrane region" description="Helical" evidence="1">
    <location>
        <begin position="201"/>
        <end position="222"/>
    </location>
</feature>
<reference evidence="3 4" key="1">
    <citation type="submission" date="2016-07" db="EMBL/GenBank/DDBJ databases">
        <title>Draft genome sequence of Prauserella sp. YIM 121212, isolated from alkaline soil.</title>
        <authorList>
            <person name="Ruckert C."/>
            <person name="Albersmeier A."/>
            <person name="Jiang C.-L."/>
            <person name="Jiang Y."/>
            <person name="Kalinowski J."/>
            <person name="Schneider O."/>
            <person name="Winkler A."/>
            <person name="Zotchev S.B."/>
        </authorList>
    </citation>
    <scope>NUCLEOTIDE SEQUENCE [LARGE SCALE GENOMIC DNA]</scope>
    <source>
        <strain evidence="3 4">YIM 121212</strain>
    </source>
</reference>
<feature type="transmembrane region" description="Helical" evidence="1">
    <location>
        <begin position="260"/>
        <end position="283"/>
    </location>
</feature>
<proteinExistence type="predicted"/>
<dbReference type="OrthoDB" id="9781349at2"/>
<accession>A0A318LP70</accession>
<feature type="domain" description="DUF112" evidence="2">
    <location>
        <begin position="21"/>
        <end position="440"/>
    </location>
</feature>
<evidence type="ECO:0000313" key="3">
    <source>
        <dbReference type="EMBL" id="PXY36323.1"/>
    </source>
</evidence>
<protein>
    <recommendedName>
        <fullName evidence="2">DUF112 domain-containing protein</fullName>
    </recommendedName>
</protein>
<keyword evidence="4" id="KW-1185">Reference proteome</keyword>
<evidence type="ECO:0000259" key="2">
    <source>
        <dbReference type="Pfam" id="PF01970"/>
    </source>
</evidence>
<dbReference type="Proteomes" id="UP000247892">
    <property type="component" value="Unassembled WGS sequence"/>
</dbReference>
<dbReference type="PANTHER" id="PTHR35342:SF5">
    <property type="entry name" value="TRICARBOXYLIC TRANSPORT PROTEIN"/>
    <property type="match status" value="1"/>
</dbReference>
<dbReference type="InterPro" id="IPR002823">
    <property type="entry name" value="DUF112_TM"/>
</dbReference>
<keyword evidence="1" id="KW-0812">Transmembrane</keyword>
<evidence type="ECO:0000313" key="4">
    <source>
        <dbReference type="Proteomes" id="UP000247892"/>
    </source>
</evidence>
<gene>
    <name evidence="3" type="ORF">BA062_12985</name>
</gene>
<feature type="transmembrane region" description="Helical" evidence="1">
    <location>
        <begin position="48"/>
        <end position="70"/>
    </location>
</feature>
<feature type="transmembrane region" description="Helical" evidence="1">
    <location>
        <begin position="415"/>
        <end position="445"/>
    </location>
</feature>
<evidence type="ECO:0000256" key="1">
    <source>
        <dbReference type="SAM" id="Phobius"/>
    </source>
</evidence>
<sequence>METLTLLSGGLTAILSDPATLAWCALGVTIGTVVGALPGIGTVTTMAVLLPLTFGLSPVSALVLLVAIYMGGMFGGRISSILLNIPGDASSVVSTFDGYPLARQGRVGYALTLSAVASFVGGLVGFAGLALLAAVLAKAAILFGPAEYFLLVCLVLLLTSGISNSTRPKAIAAVGLGVLVSTVGLDRITGDERFTWGIVDLWDGADLVVVAIGIFGLSEVIVRIRDGGKIESTDKLPLRSLFPPARSVARYTPSMARGGLIGFLIGIFPGAGASMATFIAYAAEKTFGKDRESFGKGNPRGLAAPEAADNASVGGALIPTLSLGIPGSASGAMILGGLVMVGLQPGPELFTKSADIVWAVIAAVLVANVLLLVLNTVLVPFFATALRVISPYLTVFIASLCFVGVYSLRSNFFDVLLMVAFGLIGYLMRRSGYPLTSLLLGVVLGPMLEDNFRRALLVSRGDWSVFWSSPVTVILLTTIVVAVVALLAHAGWRRTRARAERTAVMS</sequence>
<comment type="caution">
    <text evidence="3">The sequence shown here is derived from an EMBL/GenBank/DDBJ whole genome shotgun (WGS) entry which is preliminary data.</text>
</comment>